<evidence type="ECO:0000256" key="1">
    <source>
        <dbReference type="SAM" id="Phobius"/>
    </source>
</evidence>
<evidence type="ECO:0000313" key="3">
    <source>
        <dbReference type="Proteomes" id="UP000183031"/>
    </source>
</evidence>
<keyword evidence="1" id="KW-0472">Membrane</keyword>
<comment type="caution">
    <text evidence="2">The sequence shown here is derived from an EMBL/GenBank/DDBJ whole genome shotgun (WGS) entry which is preliminary data.</text>
</comment>
<feature type="transmembrane region" description="Helical" evidence="1">
    <location>
        <begin position="12"/>
        <end position="36"/>
    </location>
</feature>
<keyword evidence="1" id="KW-1133">Transmembrane helix</keyword>
<name>A0A1G5LPP4_9GAMM</name>
<protein>
    <submittedName>
        <fullName evidence="2">Uncharacterized protein</fullName>
    </submittedName>
</protein>
<organism evidence="2 3">
    <name type="scientific">Serratia nematodiphila</name>
    <dbReference type="NCBI Taxonomy" id="458197"/>
    <lineage>
        <taxon>Bacteria</taxon>
        <taxon>Pseudomonadati</taxon>
        <taxon>Pseudomonadota</taxon>
        <taxon>Gammaproteobacteria</taxon>
        <taxon>Enterobacterales</taxon>
        <taxon>Yersiniaceae</taxon>
        <taxon>Serratia</taxon>
    </lineage>
</organism>
<gene>
    <name evidence="2" type="ORF">SAMN02927935_04626</name>
</gene>
<keyword evidence="1" id="KW-0812">Transmembrane</keyword>
<dbReference type="Proteomes" id="UP000183031">
    <property type="component" value="Unassembled WGS sequence"/>
</dbReference>
<dbReference type="RefSeq" id="WP_004941229.1">
    <property type="nucleotide sequence ID" value="NZ_CBCSIN010000017.1"/>
</dbReference>
<proteinExistence type="predicted"/>
<evidence type="ECO:0000313" key="2">
    <source>
        <dbReference type="EMBL" id="SCZ14451.1"/>
    </source>
</evidence>
<dbReference type="GeneID" id="93696552"/>
<dbReference type="EMBL" id="FMUT01000016">
    <property type="protein sequence ID" value="SCZ14451.1"/>
    <property type="molecule type" value="Genomic_DNA"/>
</dbReference>
<keyword evidence="3" id="KW-1185">Reference proteome</keyword>
<sequence>MTEHKRLAVIEKVLLIAFAGVLVYLAATGALSLSGLDHHWPYPSR</sequence>
<accession>A0A1G5LPP4</accession>
<reference evidence="2 3" key="1">
    <citation type="submission" date="2016-10" db="EMBL/GenBank/DDBJ databases">
        <authorList>
            <person name="Varghese N."/>
            <person name="Submissions S."/>
        </authorList>
    </citation>
    <scope>NUCLEOTIDE SEQUENCE [LARGE SCALE GENOMIC DNA]</scope>
    <source>
        <strain evidence="2 3">CGMCC 1.6853</strain>
    </source>
</reference>